<accession>A0A0E2AYE5</accession>
<reference evidence="1 2" key="1">
    <citation type="submission" date="2012-02" db="EMBL/GenBank/DDBJ databases">
        <title>The Genome Sequence of Bacteroides fragilis CL07T12C05.</title>
        <authorList>
            <consortium name="The Broad Institute Genome Sequencing Platform"/>
            <person name="Earl A."/>
            <person name="Ward D."/>
            <person name="Feldgarden M."/>
            <person name="Gevers D."/>
            <person name="Zitomersky N.L."/>
            <person name="Coyne M.J."/>
            <person name="Comstock L.E."/>
            <person name="Young S.K."/>
            <person name="Zeng Q."/>
            <person name="Gargeya S."/>
            <person name="Fitzgerald M."/>
            <person name="Haas B."/>
            <person name="Abouelleil A."/>
            <person name="Alvarado L."/>
            <person name="Arachchi H.M."/>
            <person name="Berlin A."/>
            <person name="Chapman S.B."/>
            <person name="Gearin G."/>
            <person name="Goldberg J."/>
            <person name="Griggs A."/>
            <person name="Gujja S."/>
            <person name="Hansen M."/>
            <person name="Heiman D."/>
            <person name="Howarth C."/>
            <person name="Larimer J."/>
            <person name="Lui A."/>
            <person name="MacDonald P.J.P."/>
            <person name="McCowen C."/>
            <person name="Montmayeur A."/>
            <person name="Murphy C."/>
            <person name="Neiman D."/>
            <person name="Pearson M."/>
            <person name="Priest M."/>
            <person name="Roberts A."/>
            <person name="Saif S."/>
            <person name="Shea T."/>
            <person name="Sisk P."/>
            <person name="Stolte C."/>
            <person name="Sykes S."/>
            <person name="Wortman J."/>
            <person name="Nusbaum C."/>
            <person name="Birren B."/>
        </authorList>
    </citation>
    <scope>NUCLEOTIDE SEQUENCE [LARGE SCALE GENOMIC DNA]</scope>
    <source>
        <strain evidence="1 2">CL07T12C05</strain>
    </source>
</reference>
<dbReference type="InterPro" id="IPR024072">
    <property type="entry name" value="DHFR-like_dom_sf"/>
</dbReference>
<proteinExistence type="predicted"/>
<evidence type="ECO:0008006" key="3">
    <source>
        <dbReference type="Google" id="ProtNLM"/>
    </source>
</evidence>
<dbReference type="SUPFAM" id="SSF53597">
    <property type="entry name" value="Dihydrofolate reductase-like"/>
    <property type="match status" value="1"/>
</dbReference>
<evidence type="ECO:0000313" key="1">
    <source>
        <dbReference type="EMBL" id="EIY92982.1"/>
    </source>
</evidence>
<name>A0A0E2AYE5_BACFG</name>
<gene>
    <name evidence="1" type="ORF">HMPREF1056_03270</name>
</gene>
<protein>
    <recommendedName>
        <fullName evidence="3">Bacterial bifunctional deaminase-reductase C-terminal domain-containing protein</fullName>
    </recommendedName>
</protein>
<dbReference type="Gene3D" id="3.40.430.10">
    <property type="entry name" value="Dihydrofolate Reductase, subunit A"/>
    <property type="match status" value="1"/>
</dbReference>
<organism evidence="1 2">
    <name type="scientific">Bacteroides fragilis CL07T12C05</name>
    <dbReference type="NCBI Taxonomy" id="997883"/>
    <lineage>
        <taxon>Bacteria</taxon>
        <taxon>Pseudomonadati</taxon>
        <taxon>Bacteroidota</taxon>
        <taxon>Bacteroidia</taxon>
        <taxon>Bacteroidales</taxon>
        <taxon>Bacteroidaceae</taxon>
        <taxon>Bacteroides</taxon>
    </lineage>
</organism>
<evidence type="ECO:0000313" key="2">
    <source>
        <dbReference type="Proteomes" id="UP000003879"/>
    </source>
</evidence>
<sequence>MATVQILAFITLDGYLARRSTFPDLWEHPEKYGITRIRETALSCLGPDVSFMSLTEWKQGHSGVYLAEAALETLPFTDSLLRFDMADELVLYVLPRFQGEGFRLFEGCPGFSLWELAGMRSFDRDVCRLHYRRVAGG</sequence>
<dbReference type="EMBL" id="AGXN01000019">
    <property type="protein sequence ID" value="EIY92982.1"/>
    <property type="molecule type" value="Genomic_DNA"/>
</dbReference>
<dbReference type="Proteomes" id="UP000003879">
    <property type="component" value="Unassembled WGS sequence"/>
</dbReference>
<dbReference type="RefSeq" id="WP_005798107.1">
    <property type="nucleotide sequence ID" value="NZ_JH724216.1"/>
</dbReference>
<dbReference type="AlphaFoldDB" id="A0A0E2AYE5"/>
<dbReference type="HOGENOM" id="CLU_120833_0_0_10"/>
<comment type="caution">
    <text evidence="1">The sequence shown here is derived from an EMBL/GenBank/DDBJ whole genome shotgun (WGS) entry which is preliminary data.</text>
</comment>